<dbReference type="GO" id="GO:0006508">
    <property type="term" value="P:proteolysis"/>
    <property type="evidence" value="ECO:0007669"/>
    <property type="project" value="InterPro"/>
</dbReference>
<feature type="non-terminal residue" evidence="5">
    <location>
        <position position="1"/>
    </location>
</feature>
<dbReference type="PROSITE" id="PS50175">
    <property type="entry name" value="ASP_PROT_RETROV"/>
    <property type="match status" value="1"/>
</dbReference>
<dbReference type="GO" id="GO:0003676">
    <property type="term" value="F:nucleic acid binding"/>
    <property type="evidence" value="ECO:0007669"/>
    <property type="project" value="InterPro"/>
</dbReference>
<feature type="region of interest" description="Disordered" evidence="2">
    <location>
        <begin position="633"/>
        <end position="653"/>
    </location>
</feature>
<evidence type="ECO:0000259" key="4">
    <source>
        <dbReference type="PROSITE" id="PS50175"/>
    </source>
</evidence>
<feature type="region of interest" description="Disordered" evidence="2">
    <location>
        <begin position="727"/>
        <end position="761"/>
    </location>
</feature>
<evidence type="ECO:0000259" key="3">
    <source>
        <dbReference type="PROSITE" id="PS50158"/>
    </source>
</evidence>
<evidence type="ECO:0000256" key="2">
    <source>
        <dbReference type="SAM" id="MobiDB-lite"/>
    </source>
</evidence>
<feature type="compositionally biased region" description="Polar residues" evidence="2">
    <location>
        <begin position="633"/>
        <end position="652"/>
    </location>
</feature>
<accession>A0A813A243</accession>
<feature type="domain" description="CCHC-type" evidence="3">
    <location>
        <begin position="330"/>
        <end position="343"/>
    </location>
</feature>
<dbReference type="InterPro" id="IPR001995">
    <property type="entry name" value="Peptidase_A2_cat"/>
</dbReference>
<protein>
    <recommendedName>
        <fullName evidence="7">CCHC-type domain-containing protein</fullName>
    </recommendedName>
</protein>
<dbReference type="PROSITE" id="PS50158">
    <property type="entry name" value="ZF_CCHC"/>
    <property type="match status" value="1"/>
</dbReference>
<proteinExistence type="predicted"/>
<feature type="compositionally biased region" description="Basic and acidic residues" evidence="2">
    <location>
        <begin position="258"/>
        <end position="274"/>
    </location>
</feature>
<dbReference type="GO" id="GO:0008270">
    <property type="term" value="F:zinc ion binding"/>
    <property type="evidence" value="ECO:0007669"/>
    <property type="project" value="UniProtKB-KW"/>
</dbReference>
<gene>
    <name evidence="5" type="ORF">SNEC2469_LOCUS26286</name>
</gene>
<evidence type="ECO:0000313" key="5">
    <source>
        <dbReference type="EMBL" id="CAE7849605.1"/>
    </source>
</evidence>
<dbReference type="InterPro" id="IPR001878">
    <property type="entry name" value="Znf_CCHC"/>
</dbReference>
<dbReference type="SUPFAM" id="SSF57756">
    <property type="entry name" value="Retrovirus zinc finger-like domains"/>
    <property type="match status" value="1"/>
</dbReference>
<dbReference type="GO" id="GO:0004190">
    <property type="term" value="F:aspartic-type endopeptidase activity"/>
    <property type="evidence" value="ECO:0007669"/>
    <property type="project" value="InterPro"/>
</dbReference>
<keyword evidence="1" id="KW-0863">Zinc-finger</keyword>
<name>A0A813A243_9DINO</name>
<dbReference type="InterPro" id="IPR001969">
    <property type="entry name" value="Aspartic_peptidase_AS"/>
</dbReference>
<dbReference type="EMBL" id="CAJNJA010053201">
    <property type="protein sequence ID" value="CAE7849605.1"/>
    <property type="molecule type" value="Genomic_DNA"/>
</dbReference>
<keyword evidence="6" id="KW-1185">Reference proteome</keyword>
<reference evidence="5" key="1">
    <citation type="submission" date="2021-02" db="EMBL/GenBank/DDBJ databases">
        <authorList>
            <person name="Dougan E. K."/>
            <person name="Rhodes N."/>
            <person name="Thang M."/>
            <person name="Chan C."/>
        </authorList>
    </citation>
    <scope>NUCLEOTIDE SEQUENCE</scope>
</reference>
<dbReference type="PROSITE" id="PS00141">
    <property type="entry name" value="ASP_PROTEASE"/>
    <property type="match status" value="1"/>
</dbReference>
<comment type="caution">
    <text evidence="5">The sequence shown here is derived from an EMBL/GenBank/DDBJ whole genome shotgun (WGS) entry which is preliminary data.</text>
</comment>
<keyword evidence="1" id="KW-0862">Zinc</keyword>
<evidence type="ECO:0000256" key="1">
    <source>
        <dbReference type="PROSITE-ProRule" id="PRU00047"/>
    </source>
</evidence>
<feature type="domain" description="Peptidase A2" evidence="4">
    <location>
        <begin position="485"/>
        <end position="499"/>
    </location>
</feature>
<dbReference type="Proteomes" id="UP000601435">
    <property type="component" value="Unassembled WGS sequence"/>
</dbReference>
<dbReference type="OrthoDB" id="10307313at2759"/>
<dbReference type="AlphaFoldDB" id="A0A813A243"/>
<feature type="non-terminal residue" evidence="5">
    <location>
        <position position="851"/>
    </location>
</feature>
<feature type="region of interest" description="Disordered" evidence="2">
    <location>
        <begin position="227"/>
        <end position="279"/>
    </location>
</feature>
<sequence>AAASAPSTQEWRETKYVKAPEIFNPKSIEEEISMWPEWAFSFKNFMAIQDDEYRGDFAKAETSTEFLAFEDYGPAIRARSLRLYSILASYLKGRALKILRAEPKGDGFSVWRQLKEELQPTSRPRVLALAQALTRFPPLKEGASVLEYTLGYERLITEYEKLSSARYPEDLKISTLMSGLPQDIKRYLQLQIDDSTTYNGLRSTLLQFERTAATWSTEHVLKAIGVDKDSPLHPGNGPVPMDVDRVEQGKPKGSWKGKKGDVGKDKGKKGKGDKGSWNSKGYDQAKGYKGYGNFKGNVKGKFGGGKGKEKGKKSFGKGFGSPGGKGKGPCFICGRMGHRAAECHLRVRRLEFAHDVLMEEIFDETEAGEVGEPLWESHVHDLSWYDSEEVWEEGWDEYDGFGGYVRMVAEIVEPAEHELLEDVQSECGSSCSLPSTSTLHFSLCDEDEVDSPCELESGAESDWVLLQQARAEEAEFCVRAVAEGHEVILDSGADVTVLPMHIFGEVGIEDHASVSLVDAQGSIIPQAAVREGVTFVVKGCDGSSIVFKDKAVLARVKQPLLCAGKLIRDGWLPRPDSENLVMAKGSQAFPLHWARNSIAATMKIFRTEEAQVRMVVELGESFVNSLKRRGWQLNENGQPTHVSNSSSTTTDPSEMYDPEVFAHRTTLVQQSGRRYTVFECGEYWEPKPVMEIGGSPTKVITILTTQPVEPESLGKVVAEDVAIVPRFPRPAPGDDGGSGQADQEVAGAEDEPRQSIGAPVLGPELTVVPDVGEVVKLGEKELREESSLRDLRWGCKFLRIPHTGPKATLWDRLKKEVAMNQLKVAVQASDAVVEAYTPDVNHGPLPVKPDP</sequence>
<evidence type="ECO:0008006" key="7">
    <source>
        <dbReference type="Google" id="ProtNLM"/>
    </source>
</evidence>
<dbReference type="InterPro" id="IPR036875">
    <property type="entry name" value="Znf_CCHC_sf"/>
</dbReference>
<organism evidence="5 6">
    <name type="scientific">Symbiodinium necroappetens</name>
    <dbReference type="NCBI Taxonomy" id="1628268"/>
    <lineage>
        <taxon>Eukaryota</taxon>
        <taxon>Sar</taxon>
        <taxon>Alveolata</taxon>
        <taxon>Dinophyceae</taxon>
        <taxon>Suessiales</taxon>
        <taxon>Symbiodiniaceae</taxon>
        <taxon>Symbiodinium</taxon>
    </lineage>
</organism>
<evidence type="ECO:0000313" key="6">
    <source>
        <dbReference type="Proteomes" id="UP000601435"/>
    </source>
</evidence>
<keyword evidence="1" id="KW-0479">Metal-binding</keyword>